<sequence>MNKLIEGYDIGPKRARYMADIALMKFSEEDVKRILSQLESLPKIPGSNNPCGPVFNRYSPFPIWVHVFLWSLRSIGIVLLLPGQVGATAVLLTRGRFAPIWKEIPRPSIELISWASEFYEFIKAPLELVEKSIEREAALCINRNGKFGIKSEGYTVMSHVWGETMGWQTPDEWGPVDLQLRKKGIPMAHFMRFFNRCETEWLWVDVIAMPEVLEDMDAVEKEKIERLRIGVINCLRSIYTKSDKLVVLDTLLLRLNTRSPIDVAVTLCLSFWITCLWTWIEARLAPKVIIKTANWSIDLDSILELLGKTFLNEEHRYYGVLAHLWTLREETINLLNPVSIMESACIGCGGRYTAIKIDIARALYPLLGLNWEYGWDLDQGFEKIVNTYPGEEEWVTKFRQMKFGLHDM</sequence>
<evidence type="ECO:0000313" key="2">
    <source>
        <dbReference type="Proteomes" id="UP000326757"/>
    </source>
</evidence>
<proteinExistence type="predicted"/>
<keyword evidence="2" id="KW-1185">Reference proteome</keyword>
<dbReference type="AlphaFoldDB" id="A0A5N6JQA6"/>
<protein>
    <recommendedName>
        <fullName evidence="3">Heterokaryon incompatibility domain-containing protein</fullName>
    </recommendedName>
</protein>
<accession>A0A5N6JQA6</accession>
<evidence type="ECO:0008006" key="3">
    <source>
        <dbReference type="Google" id="ProtNLM"/>
    </source>
</evidence>
<dbReference type="Proteomes" id="UP000326757">
    <property type="component" value="Unassembled WGS sequence"/>
</dbReference>
<dbReference type="EMBL" id="VIGI01000016">
    <property type="protein sequence ID" value="KAB8290814.1"/>
    <property type="molecule type" value="Genomic_DNA"/>
</dbReference>
<dbReference type="OrthoDB" id="2426273at2759"/>
<organism evidence="1 2">
    <name type="scientific">Monilinia laxa</name>
    <name type="common">Brown rot fungus</name>
    <name type="synonym">Sclerotinia laxa</name>
    <dbReference type="NCBI Taxonomy" id="61186"/>
    <lineage>
        <taxon>Eukaryota</taxon>
        <taxon>Fungi</taxon>
        <taxon>Dikarya</taxon>
        <taxon>Ascomycota</taxon>
        <taxon>Pezizomycotina</taxon>
        <taxon>Leotiomycetes</taxon>
        <taxon>Helotiales</taxon>
        <taxon>Sclerotiniaceae</taxon>
        <taxon>Monilinia</taxon>
    </lineage>
</organism>
<gene>
    <name evidence="1" type="ORF">EYC80_008451</name>
</gene>
<name>A0A5N6JQA6_MONLA</name>
<evidence type="ECO:0000313" key="1">
    <source>
        <dbReference type="EMBL" id="KAB8290814.1"/>
    </source>
</evidence>
<comment type="caution">
    <text evidence="1">The sequence shown here is derived from an EMBL/GenBank/DDBJ whole genome shotgun (WGS) entry which is preliminary data.</text>
</comment>
<reference evidence="1 2" key="1">
    <citation type="submission" date="2019-06" db="EMBL/GenBank/DDBJ databases">
        <title>Genome Sequence of the Brown Rot Fungal Pathogen Monilinia laxa.</title>
        <authorList>
            <person name="De Miccolis Angelini R.M."/>
            <person name="Landi L."/>
            <person name="Abate D."/>
            <person name="Pollastro S."/>
            <person name="Romanazzi G."/>
            <person name="Faretra F."/>
        </authorList>
    </citation>
    <scope>NUCLEOTIDE SEQUENCE [LARGE SCALE GENOMIC DNA]</scope>
    <source>
        <strain evidence="1 2">Mlax316</strain>
    </source>
</reference>